<evidence type="ECO:0000313" key="2">
    <source>
        <dbReference type="EMBL" id="MBA2863706.1"/>
    </source>
</evidence>
<reference evidence="1" key="2">
    <citation type="submission" date="2018-02" db="EMBL/GenBank/DDBJ databases">
        <title>Complete genome sequence of the Methanococcus maripaludis type strain JJ (DSM 2067), a model for selenoprotein synthesis in Archaea.</title>
        <authorList>
            <person name="Poehlein A."/>
            <person name="Heym D."/>
            <person name="Quitzke V."/>
            <person name="Fersch J."/>
            <person name="Daniel R."/>
            <person name="Rother M."/>
        </authorList>
    </citation>
    <scope>NUCLEOTIDE SEQUENCE [LARGE SCALE GENOMIC DNA]</scope>
    <source>
        <strain evidence="1">DSM 2067</strain>
    </source>
</reference>
<dbReference type="EMBL" id="JACDUO010000001">
    <property type="protein sequence ID" value="MBA2863706.1"/>
    <property type="molecule type" value="Genomic_DNA"/>
</dbReference>
<dbReference type="EMBL" id="JACHED010000001">
    <property type="protein sequence ID" value="MBB6496288.1"/>
    <property type="molecule type" value="Genomic_DNA"/>
</dbReference>
<evidence type="ECO:0000313" key="5">
    <source>
        <dbReference type="Proteomes" id="UP000567099"/>
    </source>
</evidence>
<protein>
    <submittedName>
        <fullName evidence="1">Uncharacterized protein</fullName>
    </submittedName>
</protein>
<accession>A0A2L1CDN5</accession>
<proteinExistence type="predicted"/>
<evidence type="ECO:0000313" key="3">
    <source>
        <dbReference type="EMBL" id="MBB6496288.1"/>
    </source>
</evidence>
<dbReference type="AlphaFoldDB" id="A0A2L1CDN5"/>
<dbReference type="RefSeq" id="WP_104838537.1">
    <property type="nucleotide sequence ID" value="NZ_CP026606.1"/>
</dbReference>
<dbReference type="Proteomes" id="UP000590564">
    <property type="component" value="Unassembled WGS sequence"/>
</dbReference>
<dbReference type="Proteomes" id="UP000567099">
    <property type="component" value="Unassembled WGS sequence"/>
</dbReference>
<dbReference type="GeneID" id="36102908"/>
<reference evidence="4" key="1">
    <citation type="journal article" date="2018" name="Genome Announc.">
        <title>Complete Genome Sequence of the Methanococcus maripaludis Type Strain JJ (DSM 2067), a Model for Selenoprotein Synthesis in Archaea.</title>
        <authorList>
            <person name="Poehlein A."/>
            <person name="Heym D."/>
            <person name="Quitzke V."/>
            <person name="Fersch J."/>
            <person name="Daniel R."/>
            <person name="Rother M."/>
        </authorList>
    </citation>
    <scope>NUCLEOTIDE SEQUENCE [LARGE SCALE GENOMIC DNA]</scope>
    <source>
        <strain evidence="4">DSM 2067</strain>
    </source>
</reference>
<evidence type="ECO:0000313" key="6">
    <source>
        <dbReference type="Proteomes" id="UP000590564"/>
    </source>
</evidence>
<dbReference type="KEGG" id="mmad:MMJJ_18260"/>
<dbReference type="EMBL" id="CP026606">
    <property type="protein sequence ID" value="AVB77196.1"/>
    <property type="molecule type" value="Genomic_DNA"/>
</dbReference>
<organism evidence="1 4">
    <name type="scientific">Methanococcus maripaludis</name>
    <name type="common">Methanococcus deltae</name>
    <dbReference type="NCBI Taxonomy" id="39152"/>
    <lineage>
        <taxon>Archaea</taxon>
        <taxon>Methanobacteriati</taxon>
        <taxon>Methanobacteriota</taxon>
        <taxon>Methanomada group</taxon>
        <taxon>Methanococci</taxon>
        <taxon>Methanococcales</taxon>
        <taxon>Methanococcaceae</taxon>
        <taxon>Methanococcus</taxon>
    </lineage>
</organism>
<evidence type="ECO:0000313" key="4">
    <source>
        <dbReference type="Proteomes" id="UP000239462"/>
    </source>
</evidence>
<gene>
    <name evidence="2" type="ORF">HNP94_000706</name>
    <name evidence="3" type="ORF">HNP96_000309</name>
    <name evidence="1" type="ORF">MMJJ_18260</name>
</gene>
<dbReference type="Proteomes" id="UP000239462">
    <property type="component" value="Chromosome"/>
</dbReference>
<sequence>MDMDELQNSILEKMYSEYRKGNIGLQRKDFKEVEPNDQKLDSAFKTLKSSGYLEIKSRVHTTIGIFYIVTLSKSGMAFIENSKHFKNKFQDFDPVIRDDDIIFGMGSEHVITILPFKRVYDEINNKNPENRIEIVKNVRIIEKELSNEIINKSNVKTALNHLKNNASWILPGVFGSIIAMFEK</sequence>
<evidence type="ECO:0000313" key="1">
    <source>
        <dbReference type="EMBL" id="AVB77196.1"/>
    </source>
</evidence>
<reference evidence="2 5" key="3">
    <citation type="submission" date="2020-07" db="EMBL/GenBank/DDBJ databases">
        <title>Genomic Encyclopedia of Type Strains, Phase IV (KMG-V): Genome sequencing to study the core and pangenomes of soil and plant-associated prokaryotes.</title>
        <authorList>
            <person name="Whitman W."/>
        </authorList>
    </citation>
    <scope>NUCLEOTIDE SEQUENCE [LARGE SCALE GENOMIC DNA]</scope>
    <source>
        <strain evidence="2 5">C13</strain>
        <strain evidence="3 6">D1</strain>
    </source>
</reference>
<name>A0A2L1CDN5_METMI</name>